<reference evidence="1 2" key="1">
    <citation type="journal article" date="2018" name="Front. Plant Sci.">
        <title>Red Clover (Trifolium pratense) and Zigzag Clover (T. medium) - A Picture of Genomic Similarities and Differences.</title>
        <authorList>
            <person name="Dluhosova J."/>
            <person name="Istvanek J."/>
            <person name="Nedelnik J."/>
            <person name="Repkova J."/>
        </authorList>
    </citation>
    <scope>NUCLEOTIDE SEQUENCE [LARGE SCALE GENOMIC DNA]</scope>
    <source>
        <strain evidence="2">cv. 10/8</strain>
        <tissue evidence="1">Leaf</tissue>
    </source>
</reference>
<evidence type="ECO:0000313" key="2">
    <source>
        <dbReference type="Proteomes" id="UP000265520"/>
    </source>
</evidence>
<organism evidence="1 2">
    <name type="scientific">Trifolium medium</name>
    <dbReference type="NCBI Taxonomy" id="97028"/>
    <lineage>
        <taxon>Eukaryota</taxon>
        <taxon>Viridiplantae</taxon>
        <taxon>Streptophyta</taxon>
        <taxon>Embryophyta</taxon>
        <taxon>Tracheophyta</taxon>
        <taxon>Spermatophyta</taxon>
        <taxon>Magnoliopsida</taxon>
        <taxon>eudicotyledons</taxon>
        <taxon>Gunneridae</taxon>
        <taxon>Pentapetalae</taxon>
        <taxon>rosids</taxon>
        <taxon>fabids</taxon>
        <taxon>Fabales</taxon>
        <taxon>Fabaceae</taxon>
        <taxon>Papilionoideae</taxon>
        <taxon>50 kb inversion clade</taxon>
        <taxon>NPAAA clade</taxon>
        <taxon>Hologalegina</taxon>
        <taxon>IRL clade</taxon>
        <taxon>Trifolieae</taxon>
        <taxon>Trifolium</taxon>
    </lineage>
</organism>
<accession>A0A392T649</accession>
<protein>
    <submittedName>
        <fullName evidence="1">Uncharacterized protein</fullName>
    </submittedName>
</protein>
<name>A0A392T649_9FABA</name>
<evidence type="ECO:0000313" key="1">
    <source>
        <dbReference type="EMBL" id="MCI56571.1"/>
    </source>
</evidence>
<dbReference type="Proteomes" id="UP000265520">
    <property type="component" value="Unassembled WGS sequence"/>
</dbReference>
<sequence>MEVGEFDGVPACWEVFEEDGCDSDGSNSGHCQGEVFSAGLQESTCGKGVDCT</sequence>
<dbReference type="EMBL" id="LXQA010514341">
    <property type="protein sequence ID" value="MCI56571.1"/>
    <property type="molecule type" value="Genomic_DNA"/>
</dbReference>
<proteinExistence type="predicted"/>
<dbReference type="AlphaFoldDB" id="A0A392T649"/>
<comment type="caution">
    <text evidence="1">The sequence shown here is derived from an EMBL/GenBank/DDBJ whole genome shotgun (WGS) entry which is preliminary data.</text>
</comment>
<keyword evidence="2" id="KW-1185">Reference proteome</keyword>
<feature type="non-terminal residue" evidence="1">
    <location>
        <position position="52"/>
    </location>
</feature>